<comment type="caution">
    <text evidence="3">The sequence shown here is derived from an EMBL/GenBank/DDBJ whole genome shotgun (WGS) entry which is preliminary data.</text>
</comment>
<dbReference type="InterPro" id="IPR024311">
    <property type="entry name" value="Lipocalin-like"/>
</dbReference>
<keyword evidence="4" id="KW-1185">Reference proteome</keyword>
<dbReference type="Pfam" id="PF12702">
    <property type="entry name" value="Lipocalin_3"/>
    <property type="match status" value="1"/>
</dbReference>
<evidence type="ECO:0000313" key="3">
    <source>
        <dbReference type="EMBL" id="MBM6759376.1"/>
    </source>
</evidence>
<protein>
    <submittedName>
        <fullName evidence="3">Lipocalin family protein</fullName>
    </submittedName>
</protein>
<keyword evidence="1" id="KW-0732">Signal</keyword>
<feature type="domain" description="Lipocalin-like" evidence="2">
    <location>
        <begin position="29"/>
        <end position="116"/>
    </location>
</feature>
<feature type="chain" id="PRO_5045716662" evidence="1">
    <location>
        <begin position="24"/>
        <end position="225"/>
    </location>
</feature>
<reference evidence="3 4" key="1">
    <citation type="journal article" date="2021" name="Sci. Rep.">
        <title>The distribution of antibiotic resistance genes in chicken gut microbiota commensals.</title>
        <authorList>
            <person name="Juricova H."/>
            <person name="Matiasovicova J."/>
            <person name="Kubasova T."/>
            <person name="Cejkova D."/>
            <person name="Rychlik I."/>
        </authorList>
    </citation>
    <scope>NUCLEOTIDE SEQUENCE [LARGE SCALE GENOMIC DNA]</scope>
    <source>
        <strain evidence="3 4">An801</strain>
    </source>
</reference>
<sequence length="225" mass="24732">MKRKNYHKGLLLGLLTVSITACGNADSPVGKWVQPVPGLPGLQQGFELEEGGKASSVNMATLRYETWQQTGNRLILTGKSIGNRQTIPFSDTLNIERLTPDSLILTKGRLTLRYAREQSGNTAKASESIPASKIVPAKQMKVMKGRLRIGPEVRSFIPEGSDEAYWIVDATGELYQKYDKTTGGVKNGTVVYAELQVEDMGKSKEGFAADYPSVFKVHKVIKIEK</sequence>
<feature type="signal peptide" evidence="1">
    <location>
        <begin position="1"/>
        <end position="23"/>
    </location>
</feature>
<dbReference type="Gene3D" id="2.40.128.280">
    <property type="match status" value="1"/>
</dbReference>
<proteinExistence type="predicted"/>
<gene>
    <name evidence="3" type="ORF">H6A31_11920</name>
</gene>
<organism evidence="3 4">
    <name type="scientific">Bacteroides mediterraneensis</name>
    <dbReference type="NCBI Taxonomy" id="1841856"/>
    <lineage>
        <taxon>Bacteria</taxon>
        <taxon>Pseudomonadati</taxon>
        <taxon>Bacteroidota</taxon>
        <taxon>Bacteroidia</taxon>
        <taxon>Bacteroidales</taxon>
        <taxon>Bacteroidaceae</taxon>
        <taxon>Bacteroides</taxon>
    </lineage>
</organism>
<name>A0ABS2EXH2_9BACE</name>
<evidence type="ECO:0000259" key="2">
    <source>
        <dbReference type="Pfam" id="PF12702"/>
    </source>
</evidence>
<dbReference type="EMBL" id="JACJJW010000038">
    <property type="protein sequence ID" value="MBM6759376.1"/>
    <property type="molecule type" value="Genomic_DNA"/>
</dbReference>
<evidence type="ECO:0000256" key="1">
    <source>
        <dbReference type="SAM" id="SignalP"/>
    </source>
</evidence>
<accession>A0ABS2EXH2</accession>
<dbReference type="RefSeq" id="WP_204476555.1">
    <property type="nucleotide sequence ID" value="NZ_JACJJW010000038.1"/>
</dbReference>
<dbReference type="PROSITE" id="PS51257">
    <property type="entry name" value="PROKAR_LIPOPROTEIN"/>
    <property type="match status" value="1"/>
</dbReference>
<evidence type="ECO:0000313" key="4">
    <source>
        <dbReference type="Proteomes" id="UP000703295"/>
    </source>
</evidence>
<dbReference type="Proteomes" id="UP000703295">
    <property type="component" value="Unassembled WGS sequence"/>
</dbReference>